<dbReference type="Proteomes" id="UP001139955">
    <property type="component" value="Unassembled WGS sequence"/>
</dbReference>
<dbReference type="InterPro" id="IPR058263">
    <property type="entry name" value="DUF7957"/>
</dbReference>
<name>A0A9X2XDM1_9PSED</name>
<organism evidence="1 2">
    <name type="scientific">Pseudomonas koreensis</name>
    <dbReference type="NCBI Taxonomy" id="198620"/>
    <lineage>
        <taxon>Bacteria</taxon>
        <taxon>Pseudomonadati</taxon>
        <taxon>Pseudomonadota</taxon>
        <taxon>Gammaproteobacteria</taxon>
        <taxon>Pseudomonadales</taxon>
        <taxon>Pseudomonadaceae</taxon>
        <taxon>Pseudomonas</taxon>
    </lineage>
</organism>
<proteinExistence type="predicted"/>
<protein>
    <submittedName>
        <fullName evidence="1">Uncharacterized protein</fullName>
    </submittedName>
</protein>
<reference evidence="1" key="1">
    <citation type="submission" date="2022-09" db="EMBL/GenBank/DDBJ databases">
        <authorList>
            <person name="Cesa-Luna C."/>
            <person name="Girard L."/>
            <person name="Lood C."/>
            <person name="Hofte M."/>
            <person name="De Mot R."/>
        </authorList>
    </citation>
    <scope>NUCLEOTIDE SEQUENCE</scope>
    <source>
        <strain evidence="1">B1M3-32</strain>
    </source>
</reference>
<keyword evidence="2" id="KW-1185">Reference proteome</keyword>
<evidence type="ECO:0000313" key="1">
    <source>
        <dbReference type="EMBL" id="MCU7247030.1"/>
    </source>
</evidence>
<dbReference type="EMBL" id="JAOSKY010000002">
    <property type="protein sequence ID" value="MCU7247030.1"/>
    <property type="molecule type" value="Genomic_DNA"/>
</dbReference>
<dbReference type="Pfam" id="PF25857">
    <property type="entry name" value="DUF7957"/>
    <property type="match status" value="1"/>
</dbReference>
<evidence type="ECO:0000313" key="2">
    <source>
        <dbReference type="Proteomes" id="UP001139955"/>
    </source>
</evidence>
<reference evidence="1" key="2">
    <citation type="journal article" date="2023" name="mSystems">
        <title>Charting the Lipopeptidome of Nonpathogenic Pseudomonas.</title>
        <authorList>
            <person name="Cesa-Luna C."/>
            <person name="Geudens N."/>
            <person name="Girard L."/>
            <person name="De Roo V."/>
            <person name="Maklad H.R."/>
            <person name="Martins J.C."/>
            <person name="Hofte M."/>
            <person name="De Mot R."/>
        </authorList>
    </citation>
    <scope>NUCLEOTIDE SEQUENCE</scope>
    <source>
        <strain evidence="1">B1M3-32</strain>
    </source>
</reference>
<sequence>MQLTVSGYWILGMGIRFEVEYRALEAVLVNERVLVTFDWMAFDRNAPAQNFFCYDSSGNLLWRAPGIGMGAVDAYTGVTNETPLWVGNFSGFDCRIDETSGRVLETRFTK</sequence>
<gene>
    <name evidence="1" type="ORF">OC940_04345</name>
</gene>
<comment type="caution">
    <text evidence="1">The sequence shown here is derived from an EMBL/GenBank/DDBJ whole genome shotgun (WGS) entry which is preliminary data.</text>
</comment>
<dbReference type="RefSeq" id="WP_301621081.1">
    <property type="nucleotide sequence ID" value="NZ_JAOSKY010000002.1"/>
</dbReference>
<dbReference type="AlphaFoldDB" id="A0A9X2XDM1"/>
<accession>A0A9X2XDM1</accession>